<dbReference type="AlphaFoldDB" id="A0AAI8VIR4"/>
<evidence type="ECO:0000313" key="3">
    <source>
        <dbReference type="Proteomes" id="UP001295740"/>
    </source>
</evidence>
<protein>
    <submittedName>
        <fullName evidence="2">Uu.00g135700.m01.CDS01</fullName>
    </submittedName>
</protein>
<accession>A0AAI8VIR4</accession>
<sequence>MNTTKSWFQKARAQTLKSGKNDNNRNPTASMSSEGNSPSITNASASSYQTLPPTFEKTPTQYLYKAASVRGLPSMMPDVVNVYNLDWHELKPFLEKRYPGVPFKDQEGVEDHYLIYVPSLLTQADRDEIQDIRKAYRDRARSKAKNPGGSGRNRQEHSPDGPRRSLEADDD</sequence>
<name>A0AAI8VIR4_9PEZI</name>
<feature type="compositionally biased region" description="Polar residues" evidence="1">
    <location>
        <begin position="24"/>
        <end position="53"/>
    </location>
</feature>
<dbReference type="Proteomes" id="UP001295740">
    <property type="component" value="Unassembled WGS sequence"/>
</dbReference>
<feature type="region of interest" description="Disordered" evidence="1">
    <location>
        <begin position="1"/>
        <end position="53"/>
    </location>
</feature>
<feature type="region of interest" description="Disordered" evidence="1">
    <location>
        <begin position="134"/>
        <end position="171"/>
    </location>
</feature>
<keyword evidence="3" id="KW-1185">Reference proteome</keyword>
<reference evidence="2" key="1">
    <citation type="submission" date="2023-10" db="EMBL/GenBank/DDBJ databases">
        <authorList>
            <person name="Hackl T."/>
        </authorList>
    </citation>
    <scope>NUCLEOTIDE SEQUENCE</scope>
</reference>
<organism evidence="2 3">
    <name type="scientific">Anthostomella pinea</name>
    <dbReference type="NCBI Taxonomy" id="933095"/>
    <lineage>
        <taxon>Eukaryota</taxon>
        <taxon>Fungi</taxon>
        <taxon>Dikarya</taxon>
        <taxon>Ascomycota</taxon>
        <taxon>Pezizomycotina</taxon>
        <taxon>Sordariomycetes</taxon>
        <taxon>Xylariomycetidae</taxon>
        <taxon>Xylariales</taxon>
        <taxon>Xylariaceae</taxon>
        <taxon>Anthostomella</taxon>
    </lineage>
</organism>
<proteinExistence type="predicted"/>
<dbReference type="EMBL" id="CAUWAG010000012">
    <property type="protein sequence ID" value="CAJ2508544.1"/>
    <property type="molecule type" value="Genomic_DNA"/>
</dbReference>
<evidence type="ECO:0000313" key="2">
    <source>
        <dbReference type="EMBL" id="CAJ2508544.1"/>
    </source>
</evidence>
<gene>
    <name evidence="2" type="ORF">KHLLAP_LOCUS9012</name>
</gene>
<comment type="caution">
    <text evidence="2">The sequence shown here is derived from an EMBL/GenBank/DDBJ whole genome shotgun (WGS) entry which is preliminary data.</text>
</comment>
<feature type="compositionally biased region" description="Basic and acidic residues" evidence="1">
    <location>
        <begin position="153"/>
        <end position="171"/>
    </location>
</feature>
<evidence type="ECO:0000256" key="1">
    <source>
        <dbReference type="SAM" id="MobiDB-lite"/>
    </source>
</evidence>